<dbReference type="EMBL" id="BMPQ01000066">
    <property type="protein sequence ID" value="GGL18211.1"/>
    <property type="molecule type" value="Genomic_DNA"/>
</dbReference>
<accession>A0A917VVI9</accession>
<keyword evidence="2" id="KW-1185">Reference proteome</keyword>
<reference evidence="1" key="2">
    <citation type="submission" date="2020-09" db="EMBL/GenBank/DDBJ databases">
        <authorList>
            <person name="Sun Q."/>
            <person name="Ohkuma M."/>
        </authorList>
    </citation>
    <scope>NUCLEOTIDE SEQUENCE</scope>
    <source>
        <strain evidence="1">JCM 3035</strain>
    </source>
</reference>
<sequence length="83" mass="8769">MCGPSLLGGDVRVFFVETCGSRGWGAQEVTLRSVNCWLSRLPQVYWTSAAPSAEAESAAPEPARWTVAPVMSPSAGKPCARTA</sequence>
<dbReference type="AlphaFoldDB" id="A0A917VVI9"/>
<gene>
    <name evidence="1" type="ORF">GCM10010094_94010</name>
</gene>
<comment type="caution">
    <text evidence="1">The sequence shown here is derived from an EMBL/GenBank/DDBJ whole genome shotgun (WGS) entry which is preliminary data.</text>
</comment>
<dbReference type="Proteomes" id="UP000637788">
    <property type="component" value="Unassembled WGS sequence"/>
</dbReference>
<evidence type="ECO:0000313" key="1">
    <source>
        <dbReference type="EMBL" id="GGL18211.1"/>
    </source>
</evidence>
<organism evidence="1 2">
    <name type="scientific">Streptomyces flaveus</name>
    <dbReference type="NCBI Taxonomy" id="66370"/>
    <lineage>
        <taxon>Bacteria</taxon>
        <taxon>Bacillati</taxon>
        <taxon>Actinomycetota</taxon>
        <taxon>Actinomycetes</taxon>
        <taxon>Kitasatosporales</taxon>
        <taxon>Streptomycetaceae</taxon>
        <taxon>Streptomyces</taxon>
        <taxon>Streptomyces aurantiacus group</taxon>
    </lineage>
</organism>
<proteinExistence type="predicted"/>
<reference evidence="1" key="1">
    <citation type="journal article" date="2014" name="Int. J. Syst. Evol. Microbiol.">
        <title>Complete genome sequence of Corynebacterium casei LMG S-19264T (=DSM 44701T), isolated from a smear-ripened cheese.</title>
        <authorList>
            <consortium name="US DOE Joint Genome Institute (JGI-PGF)"/>
            <person name="Walter F."/>
            <person name="Albersmeier A."/>
            <person name="Kalinowski J."/>
            <person name="Ruckert C."/>
        </authorList>
    </citation>
    <scope>NUCLEOTIDE SEQUENCE</scope>
    <source>
        <strain evidence="1">JCM 3035</strain>
    </source>
</reference>
<protein>
    <submittedName>
        <fullName evidence="1">Uncharacterized protein</fullName>
    </submittedName>
</protein>
<name>A0A917VVI9_9ACTN</name>
<evidence type="ECO:0000313" key="2">
    <source>
        <dbReference type="Proteomes" id="UP000637788"/>
    </source>
</evidence>